<evidence type="ECO:0000256" key="2">
    <source>
        <dbReference type="ARBA" id="ARBA00007379"/>
    </source>
</evidence>
<keyword evidence="5 12" id="KW-1003">Cell membrane</keyword>
<dbReference type="PIRSF" id="PIRSF003097">
    <property type="entry name" value="FtsX"/>
    <property type="match status" value="1"/>
</dbReference>
<comment type="subcellular location">
    <subcellularLocation>
        <location evidence="1">Cell inner membrane</location>
        <topology evidence="1">Multi-pass membrane protein</topology>
    </subcellularLocation>
</comment>
<evidence type="ECO:0000256" key="10">
    <source>
        <dbReference type="ARBA" id="ARBA00023136"/>
    </source>
</evidence>
<keyword evidence="6 12" id="KW-0997">Cell inner membrane</keyword>
<evidence type="ECO:0000256" key="6">
    <source>
        <dbReference type="ARBA" id="ARBA00022519"/>
    </source>
</evidence>
<dbReference type="NCBIfam" id="TIGR00439">
    <property type="entry name" value="FtsX_Gneg"/>
    <property type="match status" value="1"/>
</dbReference>
<dbReference type="Pfam" id="PF18075">
    <property type="entry name" value="FtsX_ECD"/>
    <property type="match status" value="1"/>
</dbReference>
<dbReference type="Gene3D" id="3.30.70.3040">
    <property type="match status" value="1"/>
</dbReference>
<feature type="transmembrane region" description="Helical" evidence="14">
    <location>
        <begin position="194"/>
        <end position="215"/>
    </location>
</feature>
<reference evidence="17 18" key="1">
    <citation type="journal article" date="2017" name="Nat. Microbiol.">
        <title>Natural product diversity associated with the nematode symbionts Photorhabdus and Xenorhabdus.</title>
        <authorList>
            <person name="Tobias N.J."/>
            <person name="Wolff H."/>
            <person name="Djahanschiri B."/>
            <person name="Grundmann F."/>
            <person name="Kronenwerth M."/>
            <person name="Shi Y.M."/>
            <person name="Simonyi S."/>
            <person name="Grun P."/>
            <person name="Shapiro-Ilan D."/>
            <person name="Pidot S.J."/>
            <person name="Stinear T.P."/>
            <person name="Ebersberger I."/>
            <person name="Bode H.B."/>
        </authorList>
    </citation>
    <scope>NUCLEOTIDE SEQUENCE [LARGE SCALE GENOMIC DNA]</scope>
    <source>
        <strain evidence="17 18">DSM 17907</strain>
    </source>
</reference>
<evidence type="ECO:0000256" key="8">
    <source>
        <dbReference type="ARBA" id="ARBA00022692"/>
    </source>
</evidence>
<feature type="transmembrane region" description="Helical" evidence="14">
    <location>
        <begin position="297"/>
        <end position="317"/>
    </location>
</feature>
<comment type="similarity">
    <text evidence="2 12">Belongs to the ABC-4 integral membrane protein family. FtsX subfamily.</text>
</comment>
<dbReference type="GO" id="GO:0005886">
    <property type="term" value="C:plasma membrane"/>
    <property type="evidence" value="ECO:0007669"/>
    <property type="project" value="UniProtKB-SubCell"/>
</dbReference>
<dbReference type="AlphaFoldDB" id="A0A2D0LFN5"/>
<feature type="region of interest" description="Disordered" evidence="13">
    <location>
        <begin position="1"/>
        <end position="22"/>
    </location>
</feature>
<dbReference type="OrthoDB" id="9813411at2"/>
<evidence type="ECO:0000256" key="14">
    <source>
        <dbReference type="SAM" id="Phobius"/>
    </source>
</evidence>
<dbReference type="GO" id="GO:0032153">
    <property type="term" value="C:cell division site"/>
    <property type="evidence" value="ECO:0007669"/>
    <property type="project" value="TreeGrafter"/>
</dbReference>
<evidence type="ECO:0000256" key="13">
    <source>
        <dbReference type="SAM" id="MobiDB-lite"/>
    </source>
</evidence>
<evidence type="ECO:0000313" key="18">
    <source>
        <dbReference type="Proteomes" id="UP000221101"/>
    </source>
</evidence>
<feature type="transmembrane region" description="Helical" evidence="14">
    <location>
        <begin position="46"/>
        <end position="69"/>
    </location>
</feature>
<keyword evidence="9 14" id="KW-1133">Transmembrane helix</keyword>
<evidence type="ECO:0000259" key="15">
    <source>
        <dbReference type="Pfam" id="PF02687"/>
    </source>
</evidence>
<dbReference type="InterPro" id="IPR003838">
    <property type="entry name" value="ABC3_permease_C"/>
</dbReference>
<evidence type="ECO:0000313" key="17">
    <source>
        <dbReference type="EMBL" id="PHM74462.1"/>
    </source>
</evidence>
<dbReference type="InterPro" id="IPR040690">
    <property type="entry name" value="FtsX_ECD"/>
</dbReference>
<feature type="domain" description="ABC3 transporter permease C-terminal" evidence="15">
    <location>
        <begin position="201"/>
        <end position="315"/>
    </location>
</feature>
<evidence type="ECO:0000256" key="11">
    <source>
        <dbReference type="ARBA" id="ARBA00023306"/>
    </source>
</evidence>
<evidence type="ECO:0000259" key="16">
    <source>
        <dbReference type="Pfam" id="PF18075"/>
    </source>
</evidence>
<evidence type="ECO:0000256" key="12">
    <source>
        <dbReference type="PIRNR" id="PIRNR003097"/>
    </source>
</evidence>
<comment type="function">
    <text evidence="12">Part of the ABC transporter FtsEX involved in cellular division.</text>
</comment>
<dbReference type="EMBL" id="NJCX01000004">
    <property type="protein sequence ID" value="PHM74462.1"/>
    <property type="molecule type" value="Genomic_DNA"/>
</dbReference>
<feature type="compositionally biased region" description="Basic residues" evidence="13">
    <location>
        <begin position="1"/>
        <end position="10"/>
    </location>
</feature>
<comment type="caution">
    <text evidence="17">The sequence shown here is derived from an EMBL/GenBank/DDBJ whole genome shotgun (WGS) entry which is preliminary data.</text>
</comment>
<gene>
    <name evidence="17" type="ORF">Xkoz_00700</name>
</gene>
<evidence type="ECO:0000256" key="5">
    <source>
        <dbReference type="ARBA" id="ARBA00022475"/>
    </source>
</evidence>
<protein>
    <recommendedName>
        <fullName evidence="4 12">Cell division protein FtsX</fullName>
    </recommendedName>
</protein>
<feature type="domain" description="FtsX extracellular" evidence="16">
    <location>
        <begin position="84"/>
        <end position="178"/>
    </location>
</feature>
<keyword evidence="11 12" id="KW-0131">Cell cycle</keyword>
<proteinExistence type="inferred from homology"/>
<keyword evidence="10 12" id="KW-0472">Membrane</keyword>
<sequence length="326" mass="36303">MAKPVRRSAKKTQSPKSKSKSLKGGWRVQWRYAWKSTLSDMFRQPLATLLTIMVIAISLTLPSVFYIVWKNVNQAVMQWYPVPQLTVYLDKSLNDNSVKQVIDQLKGMDGVKSVNYLSREEAVNEFRAWSGFASALDLLEENPLPAVAIVSPELNFQGSQALTTLRDQVAQIKGIEEVRMDDSWFARLTALTDLVGRIAAVIGILMVVALLLVIGNSVRLSIFSRRETINVMKLIGATDGFILRPFLNGGALLGILGSILSLILSSLLVWKLSNVVTEVASVFGTSFILHGLDWDESLLLVLISGMIGWIAAWFATIQHLRRFRPE</sequence>
<name>A0A2D0LFN5_9GAMM</name>
<dbReference type="PANTHER" id="PTHR47755:SF1">
    <property type="entry name" value="CELL DIVISION PROTEIN FTSX"/>
    <property type="match status" value="1"/>
</dbReference>
<evidence type="ECO:0000256" key="3">
    <source>
        <dbReference type="ARBA" id="ARBA00011160"/>
    </source>
</evidence>
<dbReference type="RefSeq" id="WP_099140779.1">
    <property type="nucleotide sequence ID" value="NZ_CAWNOR010000075.1"/>
</dbReference>
<dbReference type="InterPro" id="IPR047590">
    <property type="entry name" value="FtsX_proteobact-type"/>
</dbReference>
<evidence type="ECO:0000256" key="4">
    <source>
        <dbReference type="ARBA" id="ARBA00021907"/>
    </source>
</evidence>
<accession>A0A2D0LFN5</accession>
<dbReference type="PANTHER" id="PTHR47755">
    <property type="entry name" value="CELL DIVISION PROTEIN FTSX"/>
    <property type="match status" value="1"/>
</dbReference>
<dbReference type="GO" id="GO:0051301">
    <property type="term" value="P:cell division"/>
    <property type="evidence" value="ECO:0007669"/>
    <property type="project" value="UniProtKB-KW"/>
</dbReference>
<comment type="subunit">
    <text evidence="3">Forms a membrane-associated complex with FtsE.</text>
</comment>
<keyword evidence="7 12" id="KW-0132">Cell division</keyword>
<keyword evidence="18" id="KW-1185">Reference proteome</keyword>
<evidence type="ECO:0000256" key="9">
    <source>
        <dbReference type="ARBA" id="ARBA00022989"/>
    </source>
</evidence>
<dbReference type="InterPro" id="IPR004513">
    <property type="entry name" value="FtsX"/>
</dbReference>
<evidence type="ECO:0000256" key="1">
    <source>
        <dbReference type="ARBA" id="ARBA00004429"/>
    </source>
</evidence>
<dbReference type="Pfam" id="PF02687">
    <property type="entry name" value="FtsX"/>
    <property type="match status" value="1"/>
</dbReference>
<feature type="transmembrane region" description="Helical" evidence="14">
    <location>
        <begin position="251"/>
        <end position="270"/>
    </location>
</feature>
<dbReference type="Proteomes" id="UP000221101">
    <property type="component" value="Unassembled WGS sequence"/>
</dbReference>
<keyword evidence="8 14" id="KW-0812">Transmembrane</keyword>
<organism evidence="17 18">
    <name type="scientific">Xenorhabdus kozodoii</name>
    <dbReference type="NCBI Taxonomy" id="351676"/>
    <lineage>
        <taxon>Bacteria</taxon>
        <taxon>Pseudomonadati</taxon>
        <taxon>Pseudomonadota</taxon>
        <taxon>Gammaproteobacteria</taxon>
        <taxon>Enterobacterales</taxon>
        <taxon>Morganellaceae</taxon>
        <taxon>Xenorhabdus</taxon>
    </lineage>
</organism>
<evidence type="ECO:0000256" key="7">
    <source>
        <dbReference type="ARBA" id="ARBA00022618"/>
    </source>
</evidence>